<evidence type="ECO:0000313" key="1">
    <source>
        <dbReference type="EMBL" id="QQE74729.1"/>
    </source>
</evidence>
<organism evidence="1 3">
    <name type="scientific">Brevibacillus composti</name>
    <dbReference type="NCBI Taxonomy" id="2796470"/>
    <lineage>
        <taxon>Bacteria</taxon>
        <taxon>Bacillati</taxon>
        <taxon>Bacillota</taxon>
        <taxon>Bacilli</taxon>
        <taxon>Bacillales</taxon>
        <taxon>Paenibacillaceae</taxon>
        <taxon>Brevibacillus</taxon>
    </lineage>
</organism>
<dbReference type="EMBL" id="CP073708">
    <property type="protein sequence ID" value="QUO41813.1"/>
    <property type="molecule type" value="Genomic_DNA"/>
</dbReference>
<name>A0A7T5JP01_9BACL</name>
<proteinExistence type="predicted"/>
<dbReference type="Proteomes" id="UP000677234">
    <property type="component" value="Chromosome"/>
</dbReference>
<reference evidence="1 3" key="1">
    <citation type="submission" date="2020-12" db="EMBL/GenBank/DDBJ databases">
        <title>strain FJAT-54423T represents a novel species of the genus Brevibacillus.</title>
        <authorList>
            <person name="Tang R."/>
        </authorList>
    </citation>
    <scope>NUCLEOTIDE SEQUENCE [LARGE SCALE GENOMIC DNA]</scope>
    <source>
        <strain evidence="1 3">FJAT-54423</strain>
    </source>
</reference>
<gene>
    <name evidence="1" type="ORF">JD108_01710</name>
    <name evidence="2" type="ORF">KDJ56_01710</name>
</gene>
<protein>
    <submittedName>
        <fullName evidence="1">Uncharacterized protein</fullName>
    </submittedName>
</protein>
<evidence type="ECO:0000313" key="4">
    <source>
        <dbReference type="Proteomes" id="UP000677234"/>
    </source>
</evidence>
<dbReference type="AlphaFoldDB" id="A0A7T5JP01"/>
<dbReference type="EMBL" id="CP066308">
    <property type="protein sequence ID" value="QQE74729.1"/>
    <property type="molecule type" value="Genomic_DNA"/>
</dbReference>
<evidence type="ECO:0000313" key="3">
    <source>
        <dbReference type="Proteomes" id="UP000595847"/>
    </source>
</evidence>
<sequence>MGAVRKADFYYGSLLSCFVNNGLAPAIIEPGDSRRIYKIATNKGDFQIYAKYVSTPIKRQRTDVQLWQFIFSPDEVEFIRKHEDTNHTLFFVLICGQERMQDSEIAILTLNETKDCLDVNYDRESYRITIKYEKGTHGLKAYGTGRADLLEGRDNTIRVSRDFFSYFLN</sequence>
<reference evidence="2" key="2">
    <citation type="submission" date="2021-04" db="EMBL/GenBank/DDBJ databases">
        <title>Brevibacillus composti FJAT-54423, complete genome.</title>
        <authorList>
            <person name="Tang R."/>
        </authorList>
    </citation>
    <scope>NUCLEOTIDE SEQUENCE</scope>
    <source>
        <strain evidence="2">FJAT-54424</strain>
    </source>
</reference>
<accession>A0A7T5JP01</accession>
<dbReference type="Proteomes" id="UP000595847">
    <property type="component" value="Chromosome"/>
</dbReference>
<evidence type="ECO:0000313" key="2">
    <source>
        <dbReference type="EMBL" id="QUO41813.1"/>
    </source>
</evidence>
<dbReference type="KEGG" id="bcop:JD108_01710"/>
<dbReference type="RefSeq" id="WP_198828299.1">
    <property type="nucleotide sequence ID" value="NZ_CP066308.1"/>
</dbReference>
<keyword evidence="4" id="KW-1185">Reference proteome</keyword>